<dbReference type="Proteomes" id="UP001057702">
    <property type="component" value="Unassembled WGS sequence"/>
</dbReference>
<evidence type="ECO:0000259" key="1">
    <source>
        <dbReference type="Pfam" id="PF05099"/>
    </source>
</evidence>
<dbReference type="InterPro" id="IPR007791">
    <property type="entry name" value="DjlA_N"/>
</dbReference>
<comment type="caution">
    <text evidence="2">The sequence shown here is derived from an EMBL/GenBank/DDBJ whole genome shotgun (WGS) entry which is preliminary data.</text>
</comment>
<dbReference type="SUPFAM" id="SSF158682">
    <property type="entry name" value="TerB-like"/>
    <property type="match status" value="1"/>
</dbReference>
<dbReference type="EMBL" id="JANFNG010000010">
    <property type="protein sequence ID" value="MCQ4081997.1"/>
    <property type="molecule type" value="Genomic_DNA"/>
</dbReference>
<evidence type="ECO:0000313" key="3">
    <source>
        <dbReference type="Proteomes" id="UP001057702"/>
    </source>
</evidence>
<organism evidence="2 3">
    <name type="scientific">Streptomyces humicola</name>
    <dbReference type="NCBI Taxonomy" id="2953240"/>
    <lineage>
        <taxon>Bacteria</taxon>
        <taxon>Bacillati</taxon>
        <taxon>Actinomycetota</taxon>
        <taxon>Actinomycetes</taxon>
        <taxon>Kitasatosporales</taxon>
        <taxon>Streptomycetaceae</taxon>
        <taxon>Streptomyces</taxon>
    </lineage>
</organism>
<sequence length="227" mass="23945">MCIWGVRIAWHTEGDGEFFCPGCGGDRNYRLRTGKSRLVVLGVPVLSRGPAGAVIECGVCERRFGPEALDEPTSSRFSAMLRDAVHTVALAVLTAGGAGSRHARETALEAVHDAGFSDCTEAQLVGLLAALAADEGRLPGAYDPLSGPLDGCGTWLSVELHEALAPLTRHLAPQGRERLLLQGAWIALADGPYLPAEREALAAVGRSLMLPAEDTERLLEAAARTPS</sequence>
<proteinExistence type="predicted"/>
<accession>A0ABT1PZP0</accession>
<dbReference type="InterPro" id="IPR029024">
    <property type="entry name" value="TerB-like"/>
</dbReference>
<feature type="domain" description="Co-chaperone DjlA N-terminal" evidence="1">
    <location>
        <begin position="87"/>
        <end position="218"/>
    </location>
</feature>
<evidence type="ECO:0000313" key="2">
    <source>
        <dbReference type="EMBL" id="MCQ4081997.1"/>
    </source>
</evidence>
<protein>
    <submittedName>
        <fullName evidence="2">TerB family tellurite resistance protein</fullName>
    </submittedName>
</protein>
<reference evidence="2" key="1">
    <citation type="submission" date="2022-06" db="EMBL/GenBank/DDBJ databases">
        <title>Draft genome sequence of Streptomyces sp. RB6PN25 isolated from peat swamp forest in Thailand.</title>
        <authorList>
            <person name="Duangmal K."/>
            <person name="Klaysubun C."/>
        </authorList>
    </citation>
    <scope>NUCLEOTIDE SEQUENCE</scope>
    <source>
        <strain evidence="2">RB6PN25</strain>
    </source>
</reference>
<keyword evidence="3" id="KW-1185">Reference proteome</keyword>
<dbReference type="Pfam" id="PF05099">
    <property type="entry name" value="TerB"/>
    <property type="match status" value="1"/>
</dbReference>
<name>A0ABT1PZP0_9ACTN</name>
<dbReference type="Gene3D" id="1.10.3680.10">
    <property type="entry name" value="TerB-like"/>
    <property type="match status" value="1"/>
</dbReference>
<gene>
    <name evidence="2" type="ORF">NGB36_15610</name>
</gene>